<dbReference type="AlphaFoldDB" id="A0A921EM29"/>
<protein>
    <submittedName>
        <fullName evidence="1">Uncharacterized protein</fullName>
    </submittedName>
</protein>
<name>A0A921EM29_9ACTN</name>
<reference evidence="1" key="1">
    <citation type="journal article" date="2021" name="PeerJ">
        <title>Extensive microbial diversity within the chicken gut microbiome revealed by metagenomics and culture.</title>
        <authorList>
            <person name="Gilroy R."/>
            <person name="Ravi A."/>
            <person name="Getino M."/>
            <person name="Pursley I."/>
            <person name="Horton D.L."/>
            <person name="Alikhan N.F."/>
            <person name="Baker D."/>
            <person name="Gharbi K."/>
            <person name="Hall N."/>
            <person name="Watson M."/>
            <person name="Adriaenssens E.M."/>
            <person name="Foster-Nyarko E."/>
            <person name="Jarju S."/>
            <person name="Secka A."/>
            <person name="Antonio M."/>
            <person name="Oren A."/>
            <person name="Chaudhuri R.R."/>
            <person name="La Ragione R."/>
            <person name="Hildebrand F."/>
            <person name="Pallen M.J."/>
        </authorList>
    </citation>
    <scope>NUCLEOTIDE SEQUENCE</scope>
    <source>
        <strain evidence="1">ChiGjej3B3-7470</strain>
    </source>
</reference>
<dbReference type="EMBL" id="DYZF01000039">
    <property type="protein sequence ID" value="HJE50669.1"/>
    <property type="molecule type" value="Genomic_DNA"/>
</dbReference>
<proteinExistence type="predicted"/>
<evidence type="ECO:0000313" key="2">
    <source>
        <dbReference type="Proteomes" id="UP000712713"/>
    </source>
</evidence>
<reference evidence="1" key="2">
    <citation type="submission" date="2021-09" db="EMBL/GenBank/DDBJ databases">
        <authorList>
            <person name="Gilroy R."/>
        </authorList>
    </citation>
    <scope>NUCLEOTIDE SEQUENCE</scope>
    <source>
        <strain evidence="1">ChiGjej3B3-7470</strain>
    </source>
</reference>
<sequence length="255" mass="27103">MVDEPIAIATQLPNTWTMIASSQTPEGGPGRVDPATEVWNRATSGVPFSELPGDVALAHALRFDGYAAAGSVLAAVEMELGEGWGGDGRAAFAYFGVTEAQSLIDDAVAELHELEHGPEEGPANEVAYDAADTELSARYDGVTDALFDALVTALAQRPADFAATTGHETEPRMHSQEELDELSDQVALQPDAQATYAVDVTADEKARRSAAALVAFGIEASETDGHVRLVAQNDAEWQLIDDVLALIDRRFPEPN</sequence>
<comment type="caution">
    <text evidence="1">The sequence shown here is derived from an EMBL/GenBank/DDBJ whole genome shotgun (WGS) entry which is preliminary data.</text>
</comment>
<accession>A0A921EM29</accession>
<evidence type="ECO:0000313" key="1">
    <source>
        <dbReference type="EMBL" id="HJE50669.1"/>
    </source>
</evidence>
<gene>
    <name evidence="1" type="ORF">K8V15_01590</name>
</gene>
<organism evidence="1 2">
    <name type="scientific">Tessaracoccus flavescens</name>
    <dbReference type="NCBI Taxonomy" id="399497"/>
    <lineage>
        <taxon>Bacteria</taxon>
        <taxon>Bacillati</taxon>
        <taxon>Actinomycetota</taxon>
        <taxon>Actinomycetes</taxon>
        <taxon>Propionibacteriales</taxon>
        <taxon>Propionibacteriaceae</taxon>
        <taxon>Tessaracoccus</taxon>
    </lineage>
</organism>
<dbReference type="Proteomes" id="UP000712713">
    <property type="component" value="Unassembled WGS sequence"/>
</dbReference>